<comment type="caution">
    <text evidence="10">The sequence shown here is derived from an EMBL/GenBank/DDBJ whole genome shotgun (WGS) entry which is preliminary data.</text>
</comment>
<evidence type="ECO:0000313" key="10">
    <source>
        <dbReference type="EMBL" id="MBP3193395.1"/>
    </source>
</evidence>
<dbReference type="EMBL" id="JAFIDN010000010">
    <property type="protein sequence ID" value="MBP3193395.1"/>
    <property type="molecule type" value="Genomic_DNA"/>
</dbReference>
<proteinExistence type="predicted"/>
<dbReference type="PANTHER" id="PTHR35851:SF1">
    <property type="entry name" value="CELL DIVISION PROTEIN FTSQ"/>
    <property type="match status" value="1"/>
</dbReference>
<evidence type="ECO:0000256" key="2">
    <source>
        <dbReference type="ARBA" id="ARBA00022475"/>
    </source>
</evidence>
<dbReference type="Proteomes" id="UP000673975">
    <property type="component" value="Unassembled WGS sequence"/>
</dbReference>
<evidence type="ECO:0000259" key="9">
    <source>
        <dbReference type="PROSITE" id="PS51779"/>
    </source>
</evidence>
<comment type="subcellular location">
    <subcellularLocation>
        <location evidence="1">Membrane</location>
    </subcellularLocation>
</comment>
<gene>
    <name evidence="10" type="ORF">NATSA_12020</name>
</gene>
<keyword evidence="2" id="KW-1003">Cell membrane</keyword>
<dbReference type="RefSeq" id="WP_210512852.1">
    <property type="nucleotide sequence ID" value="NZ_JAFIDN010000010.1"/>
</dbReference>
<keyword evidence="3" id="KW-0132">Cell division</keyword>
<dbReference type="GO" id="GO:0016020">
    <property type="term" value="C:membrane"/>
    <property type="evidence" value="ECO:0007669"/>
    <property type="project" value="UniProtKB-SubCell"/>
</dbReference>
<dbReference type="InterPro" id="IPR013685">
    <property type="entry name" value="POTRA_FtsQ_type"/>
</dbReference>
<dbReference type="Pfam" id="PF08478">
    <property type="entry name" value="POTRA_1"/>
    <property type="match status" value="1"/>
</dbReference>
<dbReference type="InterPro" id="IPR026579">
    <property type="entry name" value="FtsQ"/>
</dbReference>
<feature type="domain" description="POTRA" evidence="9">
    <location>
        <begin position="34"/>
        <end position="102"/>
    </location>
</feature>
<evidence type="ECO:0000256" key="8">
    <source>
        <dbReference type="SAM" id="Phobius"/>
    </source>
</evidence>
<organism evidence="10 11">
    <name type="scientific">Natronogracilivirga saccharolytica</name>
    <dbReference type="NCBI Taxonomy" id="2812953"/>
    <lineage>
        <taxon>Bacteria</taxon>
        <taxon>Pseudomonadati</taxon>
        <taxon>Balneolota</taxon>
        <taxon>Balneolia</taxon>
        <taxon>Balneolales</taxon>
        <taxon>Cyclonatronaceae</taxon>
        <taxon>Natronogracilivirga</taxon>
    </lineage>
</organism>
<evidence type="ECO:0000256" key="7">
    <source>
        <dbReference type="ARBA" id="ARBA00023306"/>
    </source>
</evidence>
<evidence type="ECO:0000256" key="1">
    <source>
        <dbReference type="ARBA" id="ARBA00004370"/>
    </source>
</evidence>
<feature type="transmembrane region" description="Helical" evidence="8">
    <location>
        <begin position="12"/>
        <end position="30"/>
    </location>
</feature>
<reference evidence="10" key="1">
    <citation type="submission" date="2021-02" db="EMBL/GenBank/DDBJ databases">
        <title>Natronogracilivirga saccharolytica gen. nov. sp. nov. a new anaerobic, haloalkiliphilic carbohydrate-fermenting bacterium from soda lake and proposing of Cyclonatronumiaceae fam. nov. in the phylum Balneolaeota.</title>
        <authorList>
            <person name="Zhilina T.N."/>
            <person name="Sorokin D.Y."/>
            <person name="Zavarzina D.G."/>
            <person name="Toshchakov S.V."/>
            <person name="Kublanov I.V."/>
        </authorList>
    </citation>
    <scope>NUCLEOTIDE SEQUENCE</scope>
    <source>
        <strain evidence="10">Z-1702</strain>
    </source>
</reference>
<keyword evidence="5 8" id="KW-1133">Transmembrane helix</keyword>
<protein>
    <submittedName>
        <fullName evidence="10">FtsQ-type POTRA domain-containing protein</fullName>
    </submittedName>
</protein>
<dbReference type="PANTHER" id="PTHR35851">
    <property type="entry name" value="CELL DIVISION PROTEIN FTSQ"/>
    <property type="match status" value="1"/>
</dbReference>
<name>A0A8J7RM24_9BACT</name>
<dbReference type="PROSITE" id="PS51779">
    <property type="entry name" value="POTRA"/>
    <property type="match status" value="1"/>
</dbReference>
<dbReference type="GO" id="GO:0090529">
    <property type="term" value="P:cell septum assembly"/>
    <property type="evidence" value="ECO:0007669"/>
    <property type="project" value="InterPro"/>
</dbReference>
<sequence>MSKKKKAYGVEYLFAALFLVIGAVVAGWYLTQSSVITGISVQGNYMIADDDVLAESGLQEGEHRDSVVFLDVIENVERIPWVASAHMNMSPSGNVRIRVEEEDPIALLVDGPRNALVTDSGVQLPVILGKVVDVPILYGFDVTGQPDTLSGSHFEQARDFLTSVREYPGLYAMISEVMVTDSDGVVALSDENTVRLTFGTGNFDDRIRKWQAFQSQVIPEKGMQSVRSLDFRFRGQIVARE</sequence>
<accession>A0A8J7RM24</accession>
<evidence type="ECO:0000256" key="4">
    <source>
        <dbReference type="ARBA" id="ARBA00022692"/>
    </source>
</evidence>
<keyword evidence="4 8" id="KW-0812">Transmembrane</keyword>
<evidence type="ECO:0000313" key="11">
    <source>
        <dbReference type="Proteomes" id="UP000673975"/>
    </source>
</evidence>
<keyword evidence="6 8" id="KW-0472">Membrane</keyword>
<evidence type="ECO:0000256" key="3">
    <source>
        <dbReference type="ARBA" id="ARBA00022618"/>
    </source>
</evidence>
<dbReference type="InterPro" id="IPR034746">
    <property type="entry name" value="POTRA"/>
</dbReference>
<evidence type="ECO:0000256" key="6">
    <source>
        <dbReference type="ARBA" id="ARBA00023136"/>
    </source>
</evidence>
<dbReference type="AlphaFoldDB" id="A0A8J7RM24"/>
<evidence type="ECO:0000256" key="5">
    <source>
        <dbReference type="ARBA" id="ARBA00022989"/>
    </source>
</evidence>
<keyword evidence="11" id="KW-1185">Reference proteome</keyword>
<keyword evidence="7" id="KW-0131">Cell cycle</keyword>